<dbReference type="AlphaFoldDB" id="A0A249MX34"/>
<evidence type="ECO:0000313" key="3">
    <source>
        <dbReference type="Proteomes" id="UP000217141"/>
    </source>
</evidence>
<sequence length="64" mass="7260">MSNVVNLRQARKVKARADKARVADSNRAKFGRTKAERIAQGRDQARQDALLDGAYRESRRSDET</sequence>
<protein>
    <submittedName>
        <fullName evidence="2">DUF4169 domain-containing protein</fullName>
    </submittedName>
</protein>
<feature type="region of interest" description="Disordered" evidence="1">
    <location>
        <begin position="1"/>
        <end position="64"/>
    </location>
</feature>
<dbReference type="EMBL" id="CP022745">
    <property type="protein sequence ID" value="ASY45717.1"/>
    <property type="molecule type" value="Genomic_DNA"/>
</dbReference>
<name>A0A249MX34_SPHXE</name>
<organism evidence="2 3">
    <name type="scientific">Sphingobium xenophagum</name>
    <dbReference type="NCBI Taxonomy" id="121428"/>
    <lineage>
        <taxon>Bacteria</taxon>
        <taxon>Pseudomonadati</taxon>
        <taxon>Pseudomonadota</taxon>
        <taxon>Alphaproteobacteria</taxon>
        <taxon>Sphingomonadales</taxon>
        <taxon>Sphingomonadaceae</taxon>
        <taxon>Sphingobium</taxon>
    </lineage>
</organism>
<reference evidence="2 3" key="1">
    <citation type="submission" date="2017-08" db="EMBL/GenBank/DDBJ databases">
        <title>Whole Genome Sequence of Sphingobium hydrophobicum C1: Insights into Adaption to the Electronic-waste Contaminated Sediment.</title>
        <authorList>
            <person name="Song D."/>
            <person name="Chen X."/>
            <person name="Xu M."/>
        </authorList>
    </citation>
    <scope>NUCLEOTIDE SEQUENCE [LARGE SCALE GENOMIC DNA]</scope>
    <source>
        <strain evidence="2 3">C1</strain>
    </source>
</reference>
<dbReference type="Pfam" id="PF13770">
    <property type="entry name" value="DUF4169"/>
    <property type="match status" value="1"/>
</dbReference>
<proteinExistence type="predicted"/>
<dbReference type="RefSeq" id="WP_017183962.1">
    <property type="nucleotide sequence ID" value="NZ_CP022745.1"/>
</dbReference>
<accession>A0A249MX34</accession>
<dbReference type="KEGG" id="shyd:CJD35_08215"/>
<gene>
    <name evidence="2" type="ORF">CJD35_08215</name>
</gene>
<evidence type="ECO:0000256" key="1">
    <source>
        <dbReference type="SAM" id="MobiDB-lite"/>
    </source>
</evidence>
<feature type="compositionally biased region" description="Basic and acidic residues" evidence="1">
    <location>
        <begin position="54"/>
        <end position="64"/>
    </location>
</feature>
<dbReference type="Proteomes" id="UP000217141">
    <property type="component" value="Chromosome I"/>
</dbReference>
<feature type="compositionally biased region" description="Basic and acidic residues" evidence="1">
    <location>
        <begin position="15"/>
        <end position="46"/>
    </location>
</feature>
<dbReference type="InterPro" id="IPR025227">
    <property type="entry name" value="DUF4169"/>
</dbReference>
<evidence type="ECO:0000313" key="2">
    <source>
        <dbReference type="EMBL" id="ASY45717.1"/>
    </source>
</evidence>